<evidence type="ECO:0000313" key="3">
    <source>
        <dbReference type="Proteomes" id="UP001152320"/>
    </source>
</evidence>
<organism evidence="2 3">
    <name type="scientific">Holothuria leucospilota</name>
    <name type="common">Black long sea cucumber</name>
    <name type="synonym">Mertensiothuria leucospilota</name>
    <dbReference type="NCBI Taxonomy" id="206669"/>
    <lineage>
        <taxon>Eukaryota</taxon>
        <taxon>Metazoa</taxon>
        <taxon>Echinodermata</taxon>
        <taxon>Eleutherozoa</taxon>
        <taxon>Echinozoa</taxon>
        <taxon>Holothuroidea</taxon>
        <taxon>Aspidochirotacea</taxon>
        <taxon>Aspidochirotida</taxon>
        <taxon>Holothuriidae</taxon>
        <taxon>Holothuria</taxon>
    </lineage>
</organism>
<name>A0A9Q1CE15_HOLLE</name>
<keyword evidence="3" id="KW-1185">Reference proteome</keyword>
<feature type="signal peptide" evidence="1">
    <location>
        <begin position="1"/>
        <end position="18"/>
    </location>
</feature>
<dbReference type="Proteomes" id="UP001152320">
    <property type="component" value="Chromosome 4"/>
</dbReference>
<protein>
    <submittedName>
        <fullName evidence="2">Uncharacterized protein</fullName>
    </submittedName>
</protein>
<proteinExistence type="predicted"/>
<feature type="chain" id="PRO_5040176800" evidence="1">
    <location>
        <begin position="19"/>
        <end position="561"/>
    </location>
</feature>
<dbReference type="AlphaFoldDB" id="A0A9Q1CE15"/>
<dbReference type="EMBL" id="JAIZAY010000004">
    <property type="protein sequence ID" value="KAJ8043225.1"/>
    <property type="molecule type" value="Genomic_DNA"/>
</dbReference>
<accession>A0A9Q1CE15</accession>
<comment type="caution">
    <text evidence="2">The sequence shown here is derived from an EMBL/GenBank/DDBJ whole genome shotgun (WGS) entry which is preliminary data.</text>
</comment>
<keyword evidence="1" id="KW-0732">Signal</keyword>
<sequence length="561" mass="62840">MHLLFAILISSFVSVILLVPNNPSCYTEVFVNMPAKNSCERLHPQRSGGPCKVCLKEEGWYWHIGQAISPKDLTVSSLRALGCSDDDCICQACQKKYSKKSDVADSQKGAKRALAKECAVEGCTSDHRIHETDLLSFPQEVLIRFGLDFCSSSATPSSIITTLCHKHYCNLYRQSFTKNCSMCGSPQSTLKQFKNVQAAQSFAVAILQKHEMSDTGSFELCNVCYTSVNRYSKGEKYTEANRGNKTYFSSLLQPFRDVTLENSSASDFAFVDTLLYIGDELLNDRVILLQSAYNMYCKKLTPSSYTEADPPTVPLTRSLHSFLCSLRSAVGECIIISSIPNKSRYGTMIRRWGTDLCTALHLILFEQHQNSCEPTQQPETSSVSSSTHSISLSCISRDINNHLTKSAKEIIASDKASSYNLDTVDFYSEVKRLPPVVWNFIVARTLGPSELSSDFFARNFNWQEHLLANTHPSDSVSHSKFLKRFFIACSLLYATNDSCFTHVHMLVGDIVDRFTSSSSLCFDYLSKFGVTVSKSTFLRFQTKISTEEMRNKHITLSSSFL</sequence>
<reference evidence="2" key="1">
    <citation type="submission" date="2021-10" db="EMBL/GenBank/DDBJ databases">
        <title>Tropical sea cucumber genome reveals ecological adaptation and Cuvierian tubules defense mechanism.</title>
        <authorList>
            <person name="Chen T."/>
        </authorList>
    </citation>
    <scope>NUCLEOTIDE SEQUENCE</scope>
    <source>
        <strain evidence="2">Nanhai2018</strain>
        <tissue evidence="2">Muscle</tissue>
    </source>
</reference>
<dbReference type="OrthoDB" id="10071095at2759"/>
<gene>
    <name evidence="2" type="ORF">HOLleu_10220</name>
</gene>
<evidence type="ECO:0000313" key="2">
    <source>
        <dbReference type="EMBL" id="KAJ8043225.1"/>
    </source>
</evidence>
<evidence type="ECO:0000256" key="1">
    <source>
        <dbReference type="SAM" id="SignalP"/>
    </source>
</evidence>